<evidence type="ECO:0000313" key="1">
    <source>
        <dbReference type="EnsemblPlants" id="OPUNC02G18350.1"/>
    </source>
</evidence>
<reference evidence="1" key="2">
    <citation type="submission" date="2018-05" db="EMBL/GenBank/DDBJ databases">
        <title>OpunRS2 (Oryza punctata Reference Sequence Version 2).</title>
        <authorList>
            <person name="Zhang J."/>
            <person name="Kudrna D."/>
            <person name="Lee S."/>
            <person name="Talag J."/>
            <person name="Welchert J."/>
            <person name="Wing R.A."/>
        </authorList>
    </citation>
    <scope>NUCLEOTIDE SEQUENCE [LARGE SCALE GENOMIC DNA]</scope>
</reference>
<evidence type="ECO:0000313" key="2">
    <source>
        <dbReference type="Proteomes" id="UP000026962"/>
    </source>
</evidence>
<organism evidence="1">
    <name type="scientific">Oryza punctata</name>
    <name type="common">Red rice</name>
    <dbReference type="NCBI Taxonomy" id="4537"/>
    <lineage>
        <taxon>Eukaryota</taxon>
        <taxon>Viridiplantae</taxon>
        <taxon>Streptophyta</taxon>
        <taxon>Embryophyta</taxon>
        <taxon>Tracheophyta</taxon>
        <taxon>Spermatophyta</taxon>
        <taxon>Magnoliopsida</taxon>
        <taxon>Liliopsida</taxon>
        <taxon>Poales</taxon>
        <taxon>Poaceae</taxon>
        <taxon>BOP clade</taxon>
        <taxon>Oryzoideae</taxon>
        <taxon>Oryzeae</taxon>
        <taxon>Oryzinae</taxon>
        <taxon>Oryza</taxon>
    </lineage>
</organism>
<dbReference type="EnsemblPlants" id="OPUNC02G18350.1">
    <property type="protein sequence ID" value="OPUNC02G18350.1"/>
    <property type="gene ID" value="OPUNC02G18350"/>
</dbReference>
<dbReference type="Gramene" id="OPUNC02G18350.1">
    <property type="protein sequence ID" value="OPUNC02G18350.1"/>
    <property type="gene ID" value="OPUNC02G18350"/>
</dbReference>
<sequence length="109" mass="11476">MKQQRLTTVGQGMTQHRVVMEAAQGQVWHVVVRPSEPAPRASLLPSCADRDLSALARGPPFLRARARLSSRTPPLPLPHGGGPRAAIVAAATIRISRASSQLPCTAAAA</sequence>
<protein>
    <submittedName>
        <fullName evidence="1">Uncharacterized protein</fullName>
    </submittedName>
</protein>
<name>A0A0E0K129_ORYPU</name>
<dbReference type="HOGENOM" id="CLU_2188234_0_0_1"/>
<keyword evidence="2" id="KW-1185">Reference proteome</keyword>
<dbReference type="AlphaFoldDB" id="A0A0E0K129"/>
<reference evidence="1" key="1">
    <citation type="submission" date="2015-04" db="UniProtKB">
        <authorList>
            <consortium name="EnsemblPlants"/>
        </authorList>
    </citation>
    <scope>IDENTIFICATION</scope>
</reference>
<accession>A0A0E0K129</accession>
<proteinExistence type="predicted"/>
<dbReference type="Proteomes" id="UP000026962">
    <property type="component" value="Chromosome 2"/>
</dbReference>